<evidence type="ECO:0000256" key="2">
    <source>
        <dbReference type="ARBA" id="ARBA00006236"/>
    </source>
</evidence>
<dbReference type="InterPro" id="IPR050189">
    <property type="entry name" value="MFS_Efflux_Transporters"/>
</dbReference>
<dbReference type="Proteomes" id="UP000758168">
    <property type="component" value="Unassembled WGS sequence"/>
</dbReference>
<evidence type="ECO:0000256" key="8">
    <source>
        <dbReference type="ARBA" id="ARBA00023136"/>
    </source>
</evidence>
<keyword evidence="8 9" id="KW-0472">Membrane</keyword>
<feature type="transmembrane region" description="Helical" evidence="9">
    <location>
        <begin position="138"/>
        <end position="164"/>
    </location>
</feature>
<sequence>MRPDPRPAPVVLPALLPLAVLAGISPLATDMYIPGLPALAAELGTDAGTAQLSLTTFLVAFAVGQLLIGPVSDAVGRRRVLLVGVAVFAVTSVLCALAPSLPVLLVGRLLQGLAGACGSIAARAMVTDVLTGTERARMIGSLAAVNAVGPVAAPLVGGVLLTLFSWRSTFWVLAVVGVVLWAWAAATFPETLPPERRSHGVGVRANAARMRTLLAIPRLSLYLATSCLATIGFFAYIATSSFVFQSGYGYSESAYSVVFATNATCMILSTLAFRRLVTRVSEDRLLSLGLVVGTAAALGVLLSALAGAPSGLVWAFLAVVTGANGLVITGSATRTQALGSASPGTAAALQGGLSFGLGGLGSPLAGLLGGSPTAMGAVMLGGLGLAAVLQVVVPRFLRGSAVPEPG</sequence>
<feature type="transmembrane region" description="Helical" evidence="9">
    <location>
        <begin position="374"/>
        <end position="393"/>
    </location>
</feature>
<evidence type="ECO:0000313" key="12">
    <source>
        <dbReference type="Proteomes" id="UP000758168"/>
    </source>
</evidence>
<dbReference type="NCBIfam" id="TIGR00710">
    <property type="entry name" value="efflux_Bcr_CflA"/>
    <property type="match status" value="1"/>
</dbReference>
<evidence type="ECO:0000256" key="9">
    <source>
        <dbReference type="SAM" id="Phobius"/>
    </source>
</evidence>
<evidence type="ECO:0000313" key="11">
    <source>
        <dbReference type="EMBL" id="MBP2419126.1"/>
    </source>
</evidence>
<keyword evidence="12" id="KW-1185">Reference proteome</keyword>
<dbReference type="PANTHER" id="PTHR43124:SF3">
    <property type="entry name" value="CHLORAMPHENICOL EFFLUX PUMP RV0191"/>
    <property type="match status" value="1"/>
</dbReference>
<feature type="transmembrane region" description="Helical" evidence="9">
    <location>
        <begin position="254"/>
        <end position="273"/>
    </location>
</feature>
<comment type="similarity">
    <text evidence="2">Belongs to the major facilitator superfamily. Bcr/CmlA family.</text>
</comment>
<dbReference type="InterPro" id="IPR020846">
    <property type="entry name" value="MFS_dom"/>
</dbReference>
<keyword evidence="6 9" id="KW-0812">Transmembrane</keyword>
<dbReference type="Gene3D" id="1.20.1720.10">
    <property type="entry name" value="Multidrug resistance protein D"/>
    <property type="match status" value="1"/>
</dbReference>
<evidence type="ECO:0000256" key="6">
    <source>
        <dbReference type="ARBA" id="ARBA00022692"/>
    </source>
</evidence>
<accession>A0ABS4ZDL6</accession>
<feature type="transmembrane region" description="Helical" evidence="9">
    <location>
        <begin position="312"/>
        <end position="333"/>
    </location>
</feature>
<evidence type="ECO:0000256" key="7">
    <source>
        <dbReference type="ARBA" id="ARBA00022989"/>
    </source>
</evidence>
<comment type="similarity">
    <text evidence="3">Belongs to the major facilitator superfamily. TCR/Tet family.</text>
</comment>
<dbReference type="InterPro" id="IPR005829">
    <property type="entry name" value="Sugar_transporter_CS"/>
</dbReference>
<dbReference type="PRINTS" id="PR01035">
    <property type="entry name" value="TCRTETA"/>
</dbReference>
<feature type="transmembrane region" description="Helical" evidence="9">
    <location>
        <begin position="219"/>
        <end position="242"/>
    </location>
</feature>
<comment type="subcellular location">
    <subcellularLocation>
        <location evidence="1">Cell membrane</location>
        <topology evidence="1">Multi-pass membrane protein</topology>
    </subcellularLocation>
</comment>
<organism evidence="11 12">
    <name type="scientific">Microlunatus capsulatus</name>
    <dbReference type="NCBI Taxonomy" id="99117"/>
    <lineage>
        <taxon>Bacteria</taxon>
        <taxon>Bacillati</taxon>
        <taxon>Actinomycetota</taxon>
        <taxon>Actinomycetes</taxon>
        <taxon>Propionibacteriales</taxon>
        <taxon>Propionibacteriaceae</taxon>
        <taxon>Microlunatus</taxon>
    </lineage>
</organism>
<name>A0ABS4ZDL6_9ACTN</name>
<keyword evidence="4" id="KW-0813">Transport</keyword>
<evidence type="ECO:0000256" key="4">
    <source>
        <dbReference type="ARBA" id="ARBA00022448"/>
    </source>
</evidence>
<keyword evidence="7 9" id="KW-1133">Transmembrane helix</keyword>
<dbReference type="RefSeq" id="WP_210059209.1">
    <property type="nucleotide sequence ID" value="NZ_BAAAMH010000035.1"/>
</dbReference>
<dbReference type="CDD" id="cd17320">
    <property type="entry name" value="MFS_MdfA_MDR_like"/>
    <property type="match status" value="1"/>
</dbReference>
<evidence type="ECO:0000256" key="3">
    <source>
        <dbReference type="ARBA" id="ARBA00007520"/>
    </source>
</evidence>
<reference evidence="11 12" key="1">
    <citation type="submission" date="2021-03" db="EMBL/GenBank/DDBJ databases">
        <title>Sequencing the genomes of 1000 actinobacteria strains.</title>
        <authorList>
            <person name="Klenk H.-P."/>
        </authorList>
    </citation>
    <scope>NUCLEOTIDE SEQUENCE [LARGE SCALE GENOMIC DNA]</scope>
    <source>
        <strain evidence="11 12">DSM 12936</strain>
    </source>
</reference>
<keyword evidence="5" id="KW-1003">Cell membrane</keyword>
<dbReference type="PROSITE" id="PS50850">
    <property type="entry name" value="MFS"/>
    <property type="match status" value="1"/>
</dbReference>
<feature type="transmembrane region" description="Helical" evidence="9">
    <location>
        <begin position="80"/>
        <end position="99"/>
    </location>
</feature>
<dbReference type="InterPro" id="IPR036259">
    <property type="entry name" value="MFS_trans_sf"/>
</dbReference>
<comment type="caution">
    <text evidence="11">The sequence shown here is derived from an EMBL/GenBank/DDBJ whole genome shotgun (WGS) entry which is preliminary data.</text>
</comment>
<evidence type="ECO:0000259" key="10">
    <source>
        <dbReference type="PROSITE" id="PS50850"/>
    </source>
</evidence>
<dbReference type="InterPro" id="IPR011701">
    <property type="entry name" value="MFS"/>
</dbReference>
<proteinExistence type="inferred from homology"/>
<evidence type="ECO:0000256" key="5">
    <source>
        <dbReference type="ARBA" id="ARBA00022475"/>
    </source>
</evidence>
<evidence type="ECO:0000256" key="1">
    <source>
        <dbReference type="ARBA" id="ARBA00004651"/>
    </source>
</evidence>
<feature type="transmembrane region" description="Helical" evidence="9">
    <location>
        <begin position="285"/>
        <end position="306"/>
    </location>
</feature>
<protein>
    <submittedName>
        <fullName evidence="11">DHA1 family bicyclomycin/chloramphenicol resistance-like MFS transporter</fullName>
    </submittedName>
</protein>
<feature type="transmembrane region" description="Helical" evidence="9">
    <location>
        <begin position="105"/>
        <end position="126"/>
    </location>
</feature>
<feature type="transmembrane region" description="Helical" evidence="9">
    <location>
        <begin position="50"/>
        <end position="68"/>
    </location>
</feature>
<feature type="transmembrane region" description="Helical" evidence="9">
    <location>
        <begin position="345"/>
        <end position="368"/>
    </location>
</feature>
<feature type="transmembrane region" description="Helical" evidence="9">
    <location>
        <begin position="170"/>
        <end position="188"/>
    </location>
</feature>
<dbReference type="PANTHER" id="PTHR43124">
    <property type="entry name" value="PURINE EFFLUX PUMP PBUE"/>
    <property type="match status" value="1"/>
</dbReference>
<dbReference type="EMBL" id="JAGIOB010000001">
    <property type="protein sequence ID" value="MBP2419126.1"/>
    <property type="molecule type" value="Genomic_DNA"/>
</dbReference>
<dbReference type="Pfam" id="PF07690">
    <property type="entry name" value="MFS_1"/>
    <property type="match status" value="1"/>
</dbReference>
<gene>
    <name evidence="11" type="ORF">JOF54_004048</name>
</gene>
<feature type="domain" description="Major facilitator superfamily (MFS) profile" evidence="10">
    <location>
        <begin position="14"/>
        <end position="402"/>
    </location>
</feature>
<dbReference type="InterPro" id="IPR001958">
    <property type="entry name" value="Tet-R_TetA/multi-R_MdtG-like"/>
</dbReference>
<dbReference type="PROSITE" id="PS00216">
    <property type="entry name" value="SUGAR_TRANSPORT_1"/>
    <property type="match status" value="1"/>
</dbReference>
<dbReference type="InterPro" id="IPR004812">
    <property type="entry name" value="Efflux_drug-R_Bcr/CmlA"/>
</dbReference>
<dbReference type="SUPFAM" id="SSF103473">
    <property type="entry name" value="MFS general substrate transporter"/>
    <property type="match status" value="1"/>
</dbReference>